<evidence type="ECO:0000313" key="3">
    <source>
        <dbReference type="Proteomes" id="UP000186817"/>
    </source>
</evidence>
<reference evidence="2 3" key="1">
    <citation type="submission" date="2016-02" db="EMBL/GenBank/DDBJ databases">
        <title>Genome analysis of coral dinoflagellate symbionts highlights evolutionary adaptations to a symbiotic lifestyle.</title>
        <authorList>
            <person name="Aranda M."/>
            <person name="Li Y."/>
            <person name="Liew Y.J."/>
            <person name="Baumgarten S."/>
            <person name="Simakov O."/>
            <person name="Wilson M."/>
            <person name="Piel J."/>
            <person name="Ashoor H."/>
            <person name="Bougouffa S."/>
            <person name="Bajic V.B."/>
            <person name="Ryu T."/>
            <person name="Ravasi T."/>
            <person name="Bayer T."/>
            <person name="Micklem G."/>
            <person name="Kim H."/>
            <person name="Bhak J."/>
            <person name="Lajeunesse T.C."/>
            <person name="Voolstra C.R."/>
        </authorList>
    </citation>
    <scope>NUCLEOTIDE SEQUENCE [LARGE SCALE GENOMIC DNA]</scope>
    <source>
        <strain evidence="2 3">CCMP2467</strain>
    </source>
</reference>
<dbReference type="GO" id="GO:0005759">
    <property type="term" value="C:mitochondrial matrix"/>
    <property type="evidence" value="ECO:0007669"/>
    <property type="project" value="TreeGrafter"/>
</dbReference>
<dbReference type="InterPro" id="IPR050870">
    <property type="entry name" value="FAST_kinase"/>
</dbReference>
<sequence length="468" mass="51951">MLIVCFQQWSAAANQTKQIGQGTKCTSSQCWKLHSWDSVLMETVRCCLLARMLSLDVMLLRHAWLDKFSVERLDDVRVCASRRLWRPGIDALQKAISRMDVEADISEDITDIGDVSAQCAAQCLEVEAPKPYDQELYQLLSHAAECGDLDGLLTITDTHLTELSSINAAFALIHAARMLQVGSPKRDDALHSPKLVNLIRHVENIVMGHRLEGAVVAETGESEDSSSEVMKVEDQGLHMAWTVSVICWGLGLLGHKNDKLLSCLARMVKPLLPHLSPHQLQNCLWAFASLEMKDSGPFFGAAVEIIEPRIALFSHESLVAILTSFAMVKVLSANLFDAAAKVLVEAGDTLRPQDVANCTWAFATLRHPHPEIFSGLGASAARRLHEFRPEQVAVLVWAFALVRWRLEKLFEAVQHDVVDRYTHFSPDSLANVLHSFTLVGHDGAQVILEAGSRWLKEQSDNCDFSYIG</sequence>
<gene>
    <name evidence="2" type="ORF">AK812_SmicGene33224</name>
</gene>
<proteinExistence type="predicted"/>
<dbReference type="GO" id="GO:0035770">
    <property type="term" value="C:ribonucleoprotein granule"/>
    <property type="evidence" value="ECO:0007669"/>
    <property type="project" value="TreeGrafter"/>
</dbReference>
<dbReference type="Pfam" id="PF26188">
    <property type="entry name" value="RESC6"/>
    <property type="match status" value="1"/>
</dbReference>
<evidence type="ECO:0000259" key="1">
    <source>
        <dbReference type="Pfam" id="PF26188"/>
    </source>
</evidence>
<dbReference type="OrthoDB" id="371733at2759"/>
<dbReference type="PANTHER" id="PTHR21228:SF40">
    <property type="entry name" value="LD45607P"/>
    <property type="match status" value="1"/>
</dbReference>
<dbReference type="Proteomes" id="UP000186817">
    <property type="component" value="Unassembled WGS sequence"/>
</dbReference>
<name>A0A1Q9CS58_SYMMI</name>
<dbReference type="GO" id="GO:0044528">
    <property type="term" value="P:regulation of mitochondrial mRNA stability"/>
    <property type="evidence" value="ECO:0007669"/>
    <property type="project" value="TreeGrafter"/>
</dbReference>
<organism evidence="2 3">
    <name type="scientific">Symbiodinium microadriaticum</name>
    <name type="common">Dinoflagellate</name>
    <name type="synonym">Zooxanthella microadriatica</name>
    <dbReference type="NCBI Taxonomy" id="2951"/>
    <lineage>
        <taxon>Eukaryota</taxon>
        <taxon>Sar</taxon>
        <taxon>Alveolata</taxon>
        <taxon>Dinophyceae</taxon>
        <taxon>Suessiales</taxon>
        <taxon>Symbiodiniaceae</taxon>
        <taxon>Symbiodinium</taxon>
    </lineage>
</organism>
<comment type="caution">
    <text evidence="2">The sequence shown here is derived from an EMBL/GenBank/DDBJ whole genome shotgun (WGS) entry which is preliminary data.</text>
</comment>
<keyword evidence="3" id="KW-1185">Reference proteome</keyword>
<feature type="domain" description="RNA-editing substrate-binding complex 6 protein" evidence="1">
    <location>
        <begin position="309"/>
        <end position="438"/>
    </location>
</feature>
<dbReference type="AlphaFoldDB" id="A0A1Q9CS58"/>
<dbReference type="InterPro" id="IPR058917">
    <property type="entry name" value="RESC6_dom"/>
</dbReference>
<accession>A0A1Q9CS58</accession>
<dbReference type="PANTHER" id="PTHR21228">
    <property type="entry name" value="FAST LEU-RICH DOMAIN-CONTAINING"/>
    <property type="match status" value="1"/>
</dbReference>
<evidence type="ECO:0000313" key="2">
    <source>
        <dbReference type="EMBL" id="OLP85750.1"/>
    </source>
</evidence>
<protein>
    <recommendedName>
        <fullName evidence="1">RNA-editing substrate-binding complex 6 protein domain-containing protein</fullName>
    </recommendedName>
</protein>
<dbReference type="GO" id="GO:0000963">
    <property type="term" value="P:mitochondrial RNA processing"/>
    <property type="evidence" value="ECO:0007669"/>
    <property type="project" value="TreeGrafter"/>
</dbReference>
<dbReference type="EMBL" id="LSRX01000959">
    <property type="protein sequence ID" value="OLP85750.1"/>
    <property type="molecule type" value="Genomic_DNA"/>
</dbReference>
<dbReference type="GO" id="GO:0003723">
    <property type="term" value="F:RNA binding"/>
    <property type="evidence" value="ECO:0007669"/>
    <property type="project" value="TreeGrafter"/>
</dbReference>